<name>A0ABT5XAQ8_9EURY</name>
<reference evidence="2 3" key="1">
    <citation type="submission" date="2023-03" db="EMBL/GenBank/DDBJ databases">
        <title>WGS of Methanotrichaceae archaeon Mx.</title>
        <authorList>
            <person name="Sorokin D.Y."/>
            <person name="Merkel A.Y."/>
        </authorList>
    </citation>
    <scope>NUCLEOTIDE SEQUENCE [LARGE SCALE GENOMIC DNA]</scope>
    <source>
        <strain evidence="2 3">Mx</strain>
    </source>
</reference>
<evidence type="ECO:0008006" key="4">
    <source>
        <dbReference type="Google" id="ProtNLM"/>
    </source>
</evidence>
<accession>A0ABT5XAQ8</accession>
<organism evidence="2 3">
    <name type="scientific">Candidatus Methanocrinis natronophilus</name>
    <dbReference type="NCBI Taxonomy" id="3033396"/>
    <lineage>
        <taxon>Archaea</taxon>
        <taxon>Methanobacteriati</taxon>
        <taxon>Methanobacteriota</taxon>
        <taxon>Stenosarchaea group</taxon>
        <taxon>Methanomicrobia</taxon>
        <taxon>Methanotrichales</taxon>
        <taxon>Methanotrichaceae</taxon>
        <taxon>Methanocrinis</taxon>
    </lineage>
</organism>
<evidence type="ECO:0000313" key="2">
    <source>
        <dbReference type="EMBL" id="MDF0591791.1"/>
    </source>
</evidence>
<evidence type="ECO:0000256" key="1">
    <source>
        <dbReference type="SAM" id="MobiDB-lite"/>
    </source>
</evidence>
<dbReference type="EMBL" id="JARFPK010000064">
    <property type="protein sequence ID" value="MDF0591791.1"/>
    <property type="molecule type" value="Genomic_DNA"/>
</dbReference>
<evidence type="ECO:0000313" key="3">
    <source>
        <dbReference type="Proteomes" id="UP001220010"/>
    </source>
</evidence>
<keyword evidence="3" id="KW-1185">Reference proteome</keyword>
<dbReference type="RefSeq" id="WP_316967517.1">
    <property type="nucleotide sequence ID" value="NZ_JARFPK010000064.1"/>
</dbReference>
<protein>
    <recommendedName>
        <fullName evidence="4">ArsR family transcriptional regulator</fullName>
    </recommendedName>
</protein>
<gene>
    <name evidence="2" type="ORF">P0O15_11545</name>
</gene>
<feature type="region of interest" description="Disordered" evidence="1">
    <location>
        <begin position="53"/>
        <end position="95"/>
    </location>
</feature>
<comment type="caution">
    <text evidence="2">The sequence shown here is derived from an EMBL/GenBank/DDBJ whole genome shotgun (WGS) entry which is preliminary data.</text>
</comment>
<dbReference type="Proteomes" id="UP001220010">
    <property type="component" value="Unassembled WGS sequence"/>
</dbReference>
<proteinExistence type="predicted"/>
<sequence length="167" mass="18218">MGAMKKYRIEVSPEHHKALSLQAAKAGLRLKDYVAPFLDQIIDPETKDFGAIKSEGPKVLESPTPPKDPKVLKSEDPKVLTSPSPARDPKVLESEDPVTAAKRFILTELEAGREPTAAEVAEAVGMESRPLGRLMAAKGLQAALTGTGNNKVRRYTFDLKEKIEKKS</sequence>
<feature type="compositionally biased region" description="Basic and acidic residues" evidence="1">
    <location>
        <begin position="67"/>
        <end position="78"/>
    </location>
</feature>